<reference evidence="1" key="1">
    <citation type="submission" date="2014-09" db="EMBL/GenBank/DDBJ databases">
        <authorList>
            <person name="Magalhaes I.L.F."/>
            <person name="Oliveira U."/>
            <person name="Santos F.R."/>
            <person name="Vidigal T.H.D.A."/>
            <person name="Brescovit A.D."/>
            <person name="Santos A.J."/>
        </authorList>
    </citation>
    <scope>NUCLEOTIDE SEQUENCE</scope>
    <source>
        <tissue evidence="1">Shoot tissue taken approximately 20 cm above the soil surface</tissue>
    </source>
</reference>
<organism evidence="1">
    <name type="scientific">Arundo donax</name>
    <name type="common">Giant reed</name>
    <name type="synonym">Donax arundinaceus</name>
    <dbReference type="NCBI Taxonomy" id="35708"/>
    <lineage>
        <taxon>Eukaryota</taxon>
        <taxon>Viridiplantae</taxon>
        <taxon>Streptophyta</taxon>
        <taxon>Embryophyta</taxon>
        <taxon>Tracheophyta</taxon>
        <taxon>Spermatophyta</taxon>
        <taxon>Magnoliopsida</taxon>
        <taxon>Liliopsida</taxon>
        <taxon>Poales</taxon>
        <taxon>Poaceae</taxon>
        <taxon>PACMAD clade</taxon>
        <taxon>Arundinoideae</taxon>
        <taxon>Arundineae</taxon>
        <taxon>Arundo</taxon>
    </lineage>
</organism>
<dbReference type="EMBL" id="GBRH01180349">
    <property type="protein sequence ID" value="JAE17547.1"/>
    <property type="molecule type" value="Transcribed_RNA"/>
</dbReference>
<dbReference type="AlphaFoldDB" id="A0A0A9FZ45"/>
<evidence type="ECO:0000313" key="1">
    <source>
        <dbReference type="EMBL" id="JAE17547.1"/>
    </source>
</evidence>
<protein>
    <submittedName>
        <fullName evidence="1">Uncharacterized protein</fullName>
    </submittedName>
</protein>
<reference evidence="1" key="2">
    <citation type="journal article" date="2015" name="Data Brief">
        <title>Shoot transcriptome of the giant reed, Arundo donax.</title>
        <authorList>
            <person name="Barrero R.A."/>
            <person name="Guerrero F.D."/>
            <person name="Moolhuijzen P."/>
            <person name="Goolsby J.A."/>
            <person name="Tidwell J."/>
            <person name="Bellgard S.E."/>
            <person name="Bellgard M.I."/>
        </authorList>
    </citation>
    <scope>NUCLEOTIDE SEQUENCE</scope>
    <source>
        <tissue evidence="1">Shoot tissue taken approximately 20 cm above the soil surface</tissue>
    </source>
</reference>
<name>A0A0A9FZ45_ARUDO</name>
<sequence length="35" mass="4502">MERWWRTWSRTRTHRWPSRGASSVPYPWWAWWPAS</sequence>
<accession>A0A0A9FZ45</accession>
<proteinExistence type="predicted"/>